<dbReference type="GO" id="GO:0030424">
    <property type="term" value="C:axon"/>
    <property type="evidence" value="ECO:0007669"/>
    <property type="project" value="TreeGrafter"/>
</dbReference>
<comment type="function">
    <text evidence="8">Gustatory receptor which mediates acceptance or avoidance behavior, depending on its substrates.</text>
</comment>
<dbReference type="Pfam" id="PF08395">
    <property type="entry name" value="7tm_7"/>
    <property type="match status" value="1"/>
</dbReference>
<comment type="similarity">
    <text evidence="8">Belongs to the insect chemoreceptor superfamily. Gustatory receptor (GR) family.</text>
</comment>
<feature type="transmembrane region" description="Helical" evidence="8">
    <location>
        <begin position="372"/>
        <end position="390"/>
    </location>
</feature>
<evidence type="ECO:0000256" key="2">
    <source>
        <dbReference type="ARBA" id="ARBA00022475"/>
    </source>
</evidence>
<protein>
    <recommendedName>
        <fullName evidence="8">Gustatory receptor</fullName>
    </recommendedName>
</protein>
<reference evidence="9" key="2">
    <citation type="submission" date="2021-08" db="EMBL/GenBank/DDBJ databases">
        <authorList>
            <person name="Eriksson T."/>
        </authorList>
    </citation>
    <scope>NUCLEOTIDE SEQUENCE</scope>
    <source>
        <strain evidence="9">Stoneville</strain>
        <tissue evidence="9">Whole head</tissue>
    </source>
</reference>
<reference evidence="9" key="1">
    <citation type="journal article" date="2020" name="J Insects Food Feed">
        <title>The yellow mealworm (Tenebrio molitor) genome: a resource for the emerging insects as food and feed industry.</title>
        <authorList>
            <person name="Eriksson T."/>
            <person name="Andere A."/>
            <person name="Kelstrup H."/>
            <person name="Emery V."/>
            <person name="Picard C."/>
        </authorList>
    </citation>
    <scope>NUCLEOTIDE SEQUENCE</scope>
    <source>
        <strain evidence="9">Stoneville</strain>
        <tissue evidence="9">Whole head</tissue>
    </source>
</reference>
<dbReference type="GO" id="GO:0007165">
    <property type="term" value="P:signal transduction"/>
    <property type="evidence" value="ECO:0007669"/>
    <property type="project" value="UniProtKB-KW"/>
</dbReference>
<feature type="transmembrane region" description="Helical" evidence="8">
    <location>
        <begin position="78"/>
        <end position="98"/>
    </location>
</feature>
<dbReference type="GO" id="GO:0043025">
    <property type="term" value="C:neuronal cell body"/>
    <property type="evidence" value="ECO:0007669"/>
    <property type="project" value="TreeGrafter"/>
</dbReference>
<name>A0A8J6HPX4_TENMO</name>
<keyword evidence="7 8" id="KW-0807">Transducer</keyword>
<dbReference type="InterPro" id="IPR013604">
    <property type="entry name" value="7TM_chemorcpt"/>
</dbReference>
<dbReference type="GO" id="GO:0005886">
    <property type="term" value="C:plasma membrane"/>
    <property type="evidence" value="ECO:0007669"/>
    <property type="project" value="UniProtKB-SubCell"/>
</dbReference>
<keyword evidence="10" id="KW-1185">Reference proteome</keyword>
<keyword evidence="3 8" id="KW-0812">Transmembrane</keyword>
<dbReference type="GO" id="GO:0008049">
    <property type="term" value="P:male courtship behavior"/>
    <property type="evidence" value="ECO:0007669"/>
    <property type="project" value="TreeGrafter"/>
</dbReference>
<comment type="subcellular location">
    <subcellularLocation>
        <location evidence="1 8">Cell membrane</location>
        <topology evidence="1 8">Multi-pass membrane protein</topology>
    </subcellularLocation>
</comment>
<feature type="transmembrane region" description="Helical" evidence="8">
    <location>
        <begin position="200"/>
        <end position="217"/>
    </location>
</feature>
<dbReference type="EMBL" id="JABDTM020017067">
    <property type="protein sequence ID" value="KAH0818610.1"/>
    <property type="molecule type" value="Genomic_DNA"/>
</dbReference>
<evidence type="ECO:0000256" key="5">
    <source>
        <dbReference type="ARBA" id="ARBA00023136"/>
    </source>
</evidence>
<keyword evidence="6 8" id="KW-0675">Receptor</keyword>
<feature type="transmembrane region" description="Helical" evidence="8">
    <location>
        <begin position="260"/>
        <end position="279"/>
    </location>
</feature>
<comment type="caution">
    <text evidence="9">The sequence shown here is derived from an EMBL/GenBank/DDBJ whole genome shotgun (WGS) entry which is preliminary data.</text>
</comment>
<evidence type="ECO:0000256" key="7">
    <source>
        <dbReference type="ARBA" id="ARBA00023224"/>
    </source>
</evidence>
<evidence type="ECO:0000256" key="4">
    <source>
        <dbReference type="ARBA" id="ARBA00022989"/>
    </source>
</evidence>
<organism evidence="9 10">
    <name type="scientific">Tenebrio molitor</name>
    <name type="common">Yellow mealworm beetle</name>
    <dbReference type="NCBI Taxonomy" id="7067"/>
    <lineage>
        <taxon>Eukaryota</taxon>
        <taxon>Metazoa</taxon>
        <taxon>Ecdysozoa</taxon>
        <taxon>Arthropoda</taxon>
        <taxon>Hexapoda</taxon>
        <taxon>Insecta</taxon>
        <taxon>Pterygota</taxon>
        <taxon>Neoptera</taxon>
        <taxon>Endopterygota</taxon>
        <taxon>Coleoptera</taxon>
        <taxon>Polyphaga</taxon>
        <taxon>Cucujiformia</taxon>
        <taxon>Tenebrionidae</taxon>
        <taxon>Tenebrio</taxon>
    </lineage>
</organism>
<accession>A0A8J6HPX4</accession>
<feature type="transmembrane region" description="Helical" evidence="8">
    <location>
        <begin position="110"/>
        <end position="129"/>
    </location>
</feature>
<dbReference type="GO" id="GO:0007635">
    <property type="term" value="P:chemosensory behavior"/>
    <property type="evidence" value="ECO:0007669"/>
    <property type="project" value="TreeGrafter"/>
</dbReference>
<evidence type="ECO:0000313" key="10">
    <source>
        <dbReference type="Proteomes" id="UP000719412"/>
    </source>
</evidence>
<dbReference type="PANTHER" id="PTHR21143:SF104">
    <property type="entry name" value="GUSTATORY RECEPTOR 8A-RELATED"/>
    <property type="match status" value="1"/>
</dbReference>
<evidence type="ECO:0000256" key="8">
    <source>
        <dbReference type="RuleBase" id="RU363108"/>
    </source>
</evidence>
<dbReference type="PANTHER" id="PTHR21143">
    <property type="entry name" value="INVERTEBRATE GUSTATORY RECEPTOR"/>
    <property type="match status" value="1"/>
</dbReference>
<proteinExistence type="inferred from homology"/>
<dbReference type="AlphaFoldDB" id="A0A8J6HPX4"/>
<evidence type="ECO:0000256" key="3">
    <source>
        <dbReference type="ARBA" id="ARBA00022692"/>
    </source>
</evidence>
<feature type="transmembrane region" description="Helical" evidence="8">
    <location>
        <begin position="170"/>
        <end position="194"/>
    </location>
</feature>
<dbReference type="Proteomes" id="UP000719412">
    <property type="component" value="Unassembled WGS sequence"/>
</dbReference>
<keyword evidence="4 8" id="KW-1133">Transmembrane helix</keyword>
<evidence type="ECO:0000313" key="9">
    <source>
        <dbReference type="EMBL" id="KAH0818610.1"/>
    </source>
</evidence>
<keyword evidence="2 8" id="KW-1003">Cell membrane</keyword>
<keyword evidence="5 8" id="KW-0472">Membrane</keyword>
<evidence type="ECO:0000256" key="6">
    <source>
        <dbReference type="ARBA" id="ARBA00023170"/>
    </source>
</evidence>
<gene>
    <name evidence="9" type="ORF">GEV33_004181</name>
</gene>
<feature type="transmembrane region" description="Helical" evidence="8">
    <location>
        <begin position="299"/>
        <end position="320"/>
    </location>
</feature>
<dbReference type="GO" id="GO:0030425">
    <property type="term" value="C:dendrite"/>
    <property type="evidence" value="ECO:0007669"/>
    <property type="project" value="TreeGrafter"/>
</dbReference>
<dbReference type="GO" id="GO:0050909">
    <property type="term" value="P:sensory perception of taste"/>
    <property type="evidence" value="ECO:0007669"/>
    <property type="project" value="InterPro"/>
</dbReference>
<evidence type="ECO:0000256" key="1">
    <source>
        <dbReference type="ARBA" id="ARBA00004651"/>
    </source>
</evidence>
<sequence length="406" mass="47321">MFFLIVWKISGKKSVLQKLLLKLSYLLGRHLSIQNSQNRVGFLSMSFHLLNFYLKTGRFLAITPPSTEIREHSKCRQIYQVLMIVGLVMGTLGSTYYYKEAFSDFNFVKIAALILAEWMLCAFSCRIIVEASRMRGWRRLIKDLKETSCLVQDEEVHTRKVLFKFLGPQIIFWVCCICNVWFAVSVVGVIFIKFSSVEIFEIYFFYTLYICTLLEMIRKRYEGLRRRYEHRFLRNRRHLVQMSGLACSLNKIVDTFNDNFGYSLVLLICYVTLESLNYLDFNLEEYSNEYLIELFVSQVLSVLLLFVPTLMMILTCDNIVEESQKIIFLVSHSTLGIVDCEMRQDLDRLLTILTTSVPHFTAARFFSINKSTIFSIFGTVTSFLIIMLTLDPTQPNCIVKTNLTET</sequence>